<reference evidence="2" key="2">
    <citation type="submission" date="2021-10" db="EMBL/GenBank/DDBJ databases">
        <title>Phylogenomics reveals ancestral predisposition of the termite-cultivated fungus Termitomyces towards a domesticated lifestyle.</title>
        <authorList>
            <person name="Auxier B."/>
            <person name="Grum-Grzhimaylo A."/>
            <person name="Cardenas M.E."/>
            <person name="Lodge J.D."/>
            <person name="Laessoe T."/>
            <person name="Pedersen O."/>
            <person name="Smith M.E."/>
            <person name="Kuyper T.W."/>
            <person name="Franco-Molano E.A."/>
            <person name="Baroni T.J."/>
            <person name="Aanen D.K."/>
        </authorList>
    </citation>
    <scope>NUCLEOTIDE SEQUENCE</scope>
    <source>
        <strain evidence="2">AP01</strain>
        <tissue evidence="2">Mycelium</tissue>
    </source>
</reference>
<gene>
    <name evidence="2" type="ORF">DXG03_009738</name>
</gene>
<sequence>YTYALIRARSQAKRNLRNENLSWKPPKRETPKMPMVNINPKTGPAEVHYTISTPSCPSADRIDPKLPTVIFIHPVYIGQIIYQRRDNLYTFRRSLMFPIQL</sequence>
<name>A0A9P7K9V5_9AGAR</name>
<protein>
    <submittedName>
        <fullName evidence="2">Uncharacterized protein</fullName>
    </submittedName>
</protein>
<dbReference type="AlphaFoldDB" id="A0A9P7K9V5"/>
<evidence type="ECO:0000256" key="1">
    <source>
        <dbReference type="SAM" id="MobiDB-lite"/>
    </source>
</evidence>
<feature type="non-terminal residue" evidence="2">
    <location>
        <position position="1"/>
    </location>
</feature>
<dbReference type="OrthoDB" id="19657at2759"/>
<keyword evidence="3" id="KW-1185">Reference proteome</keyword>
<feature type="region of interest" description="Disordered" evidence="1">
    <location>
        <begin position="19"/>
        <end position="39"/>
    </location>
</feature>
<comment type="caution">
    <text evidence="2">The sequence shown here is derived from an EMBL/GenBank/DDBJ whole genome shotgun (WGS) entry which is preliminary data.</text>
</comment>
<reference evidence="2" key="1">
    <citation type="submission" date="2020-07" db="EMBL/GenBank/DDBJ databases">
        <authorList>
            <person name="Nieuwenhuis M."/>
            <person name="Van De Peppel L.J.J."/>
        </authorList>
    </citation>
    <scope>NUCLEOTIDE SEQUENCE</scope>
    <source>
        <strain evidence="2">AP01</strain>
        <tissue evidence="2">Mycelium</tissue>
    </source>
</reference>
<organism evidence="2 3">
    <name type="scientific">Asterophora parasitica</name>
    <dbReference type="NCBI Taxonomy" id="117018"/>
    <lineage>
        <taxon>Eukaryota</taxon>
        <taxon>Fungi</taxon>
        <taxon>Dikarya</taxon>
        <taxon>Basidiomycota</taxon>
        <taxon>Agaricomycotina</taxon>
        <taxon>Agaricomycetes</taxon>
        <taxon>Agaricomycetidae</taxon>
        <taxon>Agaricales</taxon>
        <taxon>Tricholomatineae</taxon>
        <taxon>Lyophyllaceae</taxon>
        <taxon>Asterophora</taxon>
    </lineage>
</organism>
<proteinExistence type="predicted"/>
<accession>A0A9P7K9V5</accession>
<dbReference type="EMBL" id="JABCKV010000984">
    <property type="protein sequence ID" value="KAG5640231.1"/>
    <property type="molecule type" value="Genomic_DNA"/>
</dbReference>
<evidence type="ECO:0000313" key="3">
    <source>
        <dbReference type="Proteomes" id="UP000775547"/>
    </source>
</evidence>
<dbReference type="Proteomes" id="UP000775547">
    <property type="component" value="Unassembled WGS sequence"/>
</dbReference>
<evidence type="ECO:0000313" key="2">
    <source>
        <dbReference type="EMBL" id="KAG5640231.1"/>
    </source>
</evidence>